<feature type="transmembrane region" description="Helical" evidence="7">
    <location>
        <begin position="368"/>
        <end position="388"/>
    </location>
</feature>
<sequence>MAEPKSSDRRVENIDYDEGGSSTAPSAVQGKERVDLIEGQTTRDTYVADKPFVFSKEILLTYVAAWFTVFGSLFAVYSSSFLLAEINYRLGPQSTYTFILLGQFGLLAFVAPIAGALTDVFGSRYLLLIGNFGGLLGTGLAAGAPNMNTCIVGGVALGTGAGMHMMVYAALSEIVPVSWRPLAIGLFQLSLLPAIGFAPIIGHSLTQESSWRFCFWIPFIFFWISTVLVFLFYNPIPKRPFREMGIVRSLLKFDVLSAAAYFSGICLFGLGVSMGGQQFAWNSAVTLCLVLIGFGLLILVGLWTFLFSKRFTYPMFYAPMFADWRGVSMIFLAIFFQSMSDVCTNNYWSTATRGIFSPDLIKNGWYNTAYTLPMCIAPLVAGVIAHYAKFRNHQFSFYVALLCVCNSCLATITTTSSTSSTVLVALVGSFASASFWIGTFLVQAHVGSRHIGVATGLMFMSKNIGGAVGSTLYNWFLVKRVNAAVSNVILIPMTQAGVSFIGLEETIESLVYGDYENAGVLALTPAQFDVGIRSVAAAYAPAFQYIYKLSIAFSAFAFLLSLLVRDVEHPLPHRVDAAPIAGGWRETVTFNWKRIMERERARPSTTYKNESGRDTTYV</sequence>
<dbReference type="InterPro" id="IPR011701">
    <property type="entry name" value="MFS"/>
</dbReference>
<keyword evidence="4 7" id="KW-1133">Transmembrane helix</keyword>
<feature type="transmembrane region" description="Helical" evidence="7">
    <location>
        <begin position="545"/>
        <end position="564"/>
    </location>
</feature>
<dbReference type="InterPro" id="IPR020846">
    <property type="entry name" value="MFS_dom"/>
</dbReference>
<gene>
    <name evidence="9" type="ORF">BZA70DRAFT_119790</name>
</gene>
<feature type="transmembrane region" description="Helical" evidence="7">
    <location>
        <begin position="395"/>
        <end position="416"/>
    </location>
</feature>
<comment type="caution">
    <text evidence="9">The sequence shown here is derived from an EMBL/GenBank/DDBJ whole genome shotgun (WGS) entry which is preliminary data.</text>
</comment>
<dbReference type="PROSITE" id="PS50850">
    <property type="entry name" value="MFS"/>
    <property type="match status" value="1"/>
</dbReference>
<feature type="transmembrane region" description="Helical" evidence="7">
    <location>
        <begin position="183"/>
        <end position="201"/>
    </location>
</feature>
<comment type="similarity">
    <text evidence="2">Belongs to the major facilitator superfamily.</text>
</comment>
<evidence type="ECO:0000259" key="8">
    <source>
        <dbReference type="PROSITE" id="PS50850"/>
    </source>
</evidence>
<evidence type="ECO:0000256" key="5">
    <source>
        <dbReference type="ARBA" id="ARBA00023136"/>
    </source>
</evidence>
<feature type="transmembrane region" description="Helical" evidence="7">
    <location>
        <begin position="151"/>
        <end position="171"/>
    </location>
</feature>
<evidence type="ECO:0000256" key="7">
    <source>
        <dbReference type="SAM" id="Phobius"/>
    </source>
</evidence>
<feature type="domain" description="Major facilitator superfamily (MFS) profile" evidence="8">
    <location>
        <begin position="58"/>
        <end position="569"/>
    </location>
</feature>
<comment type="subcellular location">
    <subcellularLocation>
        <location evidence="1">Membrane</location>
        <topology evidence="1">Multi-pass membrane protein</topology>
    </subcellularLocation>
</comment>
<dbReference type="GeneID" id="90035001"/>
<accession>A0ABR1FD16</accession>
<dbReference type="Gene3D" id="1.20.1250.20">
    <property type="entry name" value="MFS general substrate transporter like domains"/>
    <property type="match status" value="2"/>
</dbReference>
<dbReference type="EMBL" id="JBBJBU010000002">
    <property type="protein sequence ID" value="KAK7206958.1"/>
    <property type="molecule type" value="Genomic_DNA"/>
</dbReference>
<feature type="transmembrane region" description="Helical" evidence="7">
    <location>
        <begin position="284"/>
        <end position="306"/>
    </location>
</feature>
<keyword evidence="10" id="KW-1185">Reference proteome</keyword>
<feature type="region of interest" description="Disordered" evidence="6">
    <location>
        <begin position="1"/>
        <end position="28"/>
    </location>
</feature>
<protein>
    <submittedName>
        <fullName evidence="9">Major facilitator superfamily domain-containing protein</fullName>
    </submittedName>
</protein>
<evidence type="ECO:0000256" key="6">
    <source>
        <dbReference type="SAM" id="MobiDB-lite"/>
    </source>
</evidence>
<dbReference type="SUPFAM" id="SSF103473">
    <property type="entry name" value="MFS general substrate transporter"/>
    <property type="match status" value="1"/>
</dbReference>
<dbReference type="RefSeq" id="XP_064769991.1">
    <property type="nucleotide sequence ID" value="XM_064909489.1"/>
</dbReference>
<dbReference type="Proteomes" id="UP001498771">
    <property type="component" value="Unassembled WGS sequence"/>
</dbReference>
<feature type="transmembrane region" description="Helical" evidence="7">
    <location>
        <begin position="96"/>
        <end position="118"/>
    </location>
</feature>
<evidence type="ECO:0000256" key="1">
    <source>
        <dbReference type="ARBA" id="ARBA00004141"/>
    </source>
</evidence>
<feature type="transmembrane region" description="Helical" evidence="7">
    <location>
        <begin position="59"/>
        <end position="84"/>
    </location>
</feature>
<feature type="transmembrane region" description="Helical" evidence="7">
    <location>
        <begin position="253"/>
        <end position="272"/>
    </location>
</feature>
<name>A0ABR1FD16_9ASCO</name>
<feature type="transmembrane region" description="Helical" evidence="7">
    <location>
        <begin position="125"/>
        <end position="145"/>
    </location>
</feature>
<proteinExistence type="inferred from homology"/>
<evidence type="ECO:0000313" key="10">
    <source>
        <dbReference type="Proteomes" id="UP001498771"/>
    </source>
</evidence>
<evidence type="ECO:0000256" key="2">
    <source>
        <dbReference type="ARBA" id="ARBA00008335"/>
    </source>
</evidence>
<evidence type="ECO:0000256" key="4">
    <source>
        <dbReference type="ARBA" id="ARBA00022989"/>
    </source>
</evidence>
<keyword evidence="3 7" id="KW-0812">Transmembrane</keyword>
<dbReference type="Pfam" id="PF07690">
    <property type="entry name" value="MFS_1"/>
    <property type="match status" value="1"/>
</dbReference>
<evidence type="ECO:0000256" key="3">
    <source>
        <dbReference type="ARBA" id="ARBA00022692"/>
    </source>
</evidence>
<feature type="transmembrane region" description="Helical" evidence="7">
    <location>
        <begin position="454"/>
        <end position="476"/>
    </location>
</feature>
<feature type="compositionally biased region" description="Basic and acidic residues" evidence="6">
    <location>
        <begin position="1"/>
        <end position="13"/>
    </location>
</feature>
<feature type="transmembrane region" description="Helical" evidence="7">
    <location>
        <begin position="213"/>
        <end position="233"/>
    </location>
</feature>
<organism evidence="9 10">
    <name type="scientific">Myxozyma melibiosi</name>
    <dbReference type="NCBI Taxonomy" id="54550"/>
    <lineage>
        <taxon>Eukaryota</taxon>
        <taxon>Fungi</taxon>
        <taxon>Dikarya</taxon>
        <taxon>Ascomycota</taxon>
        <taxon>Saccharomycotina</taxon>
        <taxon>Lipomycetes</taxon>
        <taxon>Lipomycetales</taxon>
        <taxon>Lipomycetaceae</taxon>
        <taxon>Myxozyma</taxon>
    </lineage>
</organism>
<evidence type="ECO:0000313" key="9">
    <source>
        <dbReference type="EMBL" id="KAK7206958.1"/>
    </source>
</evidence>
<reference evidence="9 10" key="1">
    <citation type="submission" date="2024-03" db="EMBL/GenBank/DDBJ databases">
        <title>Genome-scale model development and genomic sequencing of the oleaginous clade Lipomyces.</title>
        <authorList>
            <consortium name="Lawrence Berkeley National Laboratory"/>
            <person name="Czajka J.J."/>
            <person name="Han Y."/>
            <person name="Kim J."/>
            <person name="Mondo S.J."/>
            <person name="Hofstad B.A."/>
            <person name="Robles A."/>
            <person name="Haridas S."/>
            <person name="Riley R."/>
            <person name="LaButti K."/>
            <person name="Pangilinan J."/>
            <person name="Andreopoulos W."/>
            <person name="Lipzen A."/>
            <person name="Yan J."/>
            <person name="Wang M."/>
            <person name="Ng V."/>
            <person name="Grigoriev I.V."/>
            <person name="Spatafora J.W."/>
            <person name="Magnuson J.K."/>
            <person name="Baker S.E."/>
            <person name="Pomraning K.R."/>
        </authorList>
    </citation>
    <scope>NUCLEOTIDE SEQUENCE [LARGE SCALE GENOMIC DNA]</scope>
    <source>
        <strain evidence="9 10">Phaff 52-87</strain>
    </source>
</reference>
<feature type="transmembrane region" description="Helical" evidence="7">
    <location>
        <begin position="422"/>
        <end position="442"/>
    </location>
</feature>
<dbReference type="PANTHER" id="PTHR23501:SF195">
    <property type="entry name" value="PEP5"/>
    <property type="match status" value="1"/>
</dbReference>
<dbReference type="PANTHER" id="PTHR23501">
    <property type="entry name" value="MAJOR FACILITATOR SUPERFAMILY"/>
    <property type="match status" value="1"/>
</dbReference>
<dbReference type="InterPro" id="IPR036259">
    <property type="entry name" value="MFS_trans_sf"/>
</dbReference>
<keyword evidence="5 7" id="KW-0472">Membrane</keyword>